<dbReference type="SUPFAM" id="SSF52794">
    <property type="entry name" value="PTS system IIB component-like"/>
    <property type="match status" value="1"/>
</dbReference>
<keyword evidence="12" id="KW-0597">Phosphoprotein</keyword>
<evidence type="ECO:0000256" key="25">
    <source>
        <dbReference type="SAM" id="Phobius"/>
    </source>
</evidence>
<feature type="transmembrane region" description="Helical" evidence="25">
    <location>
        <begin position="322"/>
        <end position="344"/>
    </location>
</feature>
<dbReference type="PROSITE" id="PS51099">
    <property type="entry name" value="PTS_EIIB_TYPE_2"/>
    <property type="match status" value="1"/>
</dbReference>
<dbReference type="InterPro" id="IPR036095">
    <property type="entry name" value="PTS_EIIB-like_sf"/>
</dbReference>
<evidence type="ECO:0000256" key="2">
    <source>
        <dbReference type="ARBA" id="ARBA00002434"/>
    </source>
</evidence>
<evidence type="ECO:0000256" key="10">
    <source>
        <dbReference type="ARBA" id="ARBA00022475"/>
    </source>
</evidence>
<organism evidence="29 30">
    <name type="scientific">Clostridium disporicum</name>
    <dbReference type="NCBI Taxonomy" id="84024"/>
    <lineage>
        <taxon>Bacteria</taxon>
        <taxon>Bacillati</taxon>
        <taxon>Bacillota</taxon>
        <taxon>Clostridia</taxon>
        <taxon>Eubacteriales</taxon>
        <taxon>Clostridiaceae</taxon>
        <taxon>Clostridium</taxon>
    </lineage>
</organism>
<dbReference type="PROSITE" id="PS00372">
    <property type="entry name" value="PTS_EIIA_TYPE_2_HIS"/>
    <property type="match status" value="1"/>
</dbReference>
<evidence type="ECO:0000256" key="3">
    <source>
        <dbReference type="ARBA" id="ARBA00004429"/>
    </source>
</evidence>
<evidence type="ECO:0000256" key="7">
    <source>
        <dbReference type="ARBA" id="ARBA00015039"/>
    </source>
</evidence>
<feature type="transmembrane region" description="Helical" evidence="25">
    <location>
        <begin position="279"/>
        <end position="302"/>
    </location>
</feature>
<feature type="transmembrane region" description="Helical" evidence="25">
    <location>
        <begin position="21"/>
        <end position="47"/>
    </location>
</feature>
<dbReference type="InterPro" id="IPR016152">
    <property type="entry name" value="PTrfase/Anion_transptr"/>
</dbReference>
<evidence type="ECO:0000313" key="29">
    <source>
        <dbReference type="EMBL" id="CUO58622.1"/>
    </source>
</evidence>
<dbReference type="PANTHER" id="PTHR30181">
    <property type="entry name" value="MANNITOL PERMEASE IIC COMPONENT"/>
    <property type="match status" value="1"/>
</dbReference>
<evidence type="ECO:0000256" key="21">
    <source>
        <dbReference type="ARBA" id="ARBA00030684"/>
    </source>
</evidence>
<comment type="function">
    <text evidence="2">The phosphoenolpyruvate-dependent sugar phosphotransferase system (sugar PTS), a major carbohydrate active transport system, catalyzes the phosphorylation of incoming sugar substrates concomitantly with their translocation across the cell membrane. The enzyme II CmtAB PTS system is involved in D-mannitol transport.</text>
</comment>
<evidence type="ECO:0000256" key="18">
    <source>
        <dbReference type="ARBA" id="ARBA00022989"/>
    </source>
</evidence>
<keyword evidence="14" id="KW-0808">Transferase</keyword>
<dbReference type="EMBL" id="CYZV01000032">
    <property type="protein sequence ID" value="CUO58622.1"/>
    <property type="molecule type" value="Genomic_DNA"/>
</dbReference>
<keyword evidence="17" id="KW-0418">Kinase</keyword>
<feature type="domain" description="PTS EIIC type-2" evidence="28">
    <location>
        <begin position="22"/>
        <end position="351"/>
    </location>
</feature>
<comment type="catalytic activity">
    <reaction evidence="1">
        <text>D-mannitol(out) + N(pros)-phospho-L-histidyl-[protein] = D-mannitol 1-phosphate(in) + L-histidyl-[protein]</text>
        <dbReference type="Rhea" id="RHEA:33363"/>
        <dbReference type="Rhea" id="RHEA-COMP:9745"/>
        <dbReference type="Rhea" id="RHEA-COMP:9746"/>
        <dbReference type="ChEBI" id="CHEBI:16899"/>
        <dbReference type="ChEBI" id="CHEBI:29979"/>
        <dbReference type="ChEBI" id="CHEBI:61381"/>
        <dbReference type="ChEBI" id="CHEBI:64837"/>
        <dbReference type="EC" id="2.7.1.197"/>
    </reaction>
</comment>
<dbReference type="GO" id="GO:0009401">
    <property type="term" value="P:phosphoenolpyruvate-dependent sugar phosphotransferase system"/>
    <property type="evidence" value="ECO:0007669"/>
    <property type="project" value="UniProtKB-KW"/>
</dbReference>
<dbReference type="GO" id="GO:0016301">
    <property type="term" value="F:kinase activity"/>
    <property type="evidence" value="ECO:0007669"/>
    <property type="project" value="UniProtKB-KW"/>
</dbReference>
<proteinExistence type="predicted"/>
<evidence type="ECO:0000256" key="4">
    <source>
        <dbReference type="ARBA" id="ARBA00011738"/>
    </source>
</evidence>
<feature type="domain" description="PTS EIIA type-2" evidence="26">
    <location>
        <begin position="480"/>
        <end position="618"/>
    </location>
</feature>
<evidence type="ECO:0000256" key="16">
    <source>
        <dbReference type="ARBA" id="ARBA00022692"/>
    </source>
</evidence>
<evidence type="ECO:0000259" key="26">
    <source>
        <dbReference type="PROSITE" id="PS51094"/>
    </source>
</evidence>
<protein>
    <recommendedName>
        <fullName evidence="6">Mannitol-specific phosphotransferase enzyme IIA component</fullName>
        <ecNumber evidence="5">2.7.1.197</ecNumber>
    </recommendedName>
    <alternativeName>
        <fullName evidence="22">EIIA</fullName>
    </alternativeName>
    <alternativeName>
        <fullName evidence="24">EIICB-Mtl</fullName>
    </alternativeName>
    <alternativeName>
        <fullName evidence="21">EIICBA-Mtl</fullName>
    </alternativeName>
    <alternativeName>
        <fullName evidence="23">EIII</fullName>
    </alternativeName>
    <alternativeName>
        <fullName evidence="20">PTS system mannitol-specific EIIA component</fullName>
    </alternativeName>
    <alternativeName>
        <fullName evidence="8">PTS system mannitol-specific EIICB component</fullName>
    </alternativeName>
    <alternativeName>
        <fullName evidence="7">PTS system mannitol-specific EIICBA component</fullName>
    </alternativeName>
</protein>
<dbReference type="InterPro" id="IPR013011">
    <property type="entry name" value="PTS_EIIB_2"/>
</dbReference>
<dbReference type="Pfam" id="PF00359">
    <property type="entry name" value="PTS_EIIA_2"/>
    <property type="match status" value="1"/>
</dbReference>
<evidence type="ECO:0000256" key="8">
    <source>
        <dbReference type="ARBA" id="ARBA00021825"/>
    </source>
</evidence>
<evidence type="ECO:0000313" key="30">
    <source>
        <dbReference type="Proteomes" id="UP000095558"/>
    </source>
</evidence>
<dbReference type="Gene3D" id="3.40.930.10">
    <property type="entry name" value="Mannitol-specific EII, Chain A"/>
    <property type="match status" value="1"/>
</dbReference>
<keyword evidence="16 25" id="KW-0812">Transmembrane</keyword>
<feature type="transmembrane region" description="Helical" evidence="25">
    <location>
        <begin position="139"/>
        <end position="160"/>
    </location>
</feature>
<comment type="subcellular location">
    <subcellularLocation>
        <location evidence="3">Cell inner membrane</location>
        <topology evidence="3">Multi-pass membrane protein</topology>
    </subcellularLocation>
</comment>
<sequence length="618" mass="67605">MEYKRKLERRKKVVIKEKVQSFGNFISSMIIPNIGAFIAWGFITAIFTPTGWFPNEKITLLVEPLTQYLLPLLVGITGGKVTGGPRGGVVAAISTIGVIASTSIPMVLGAMVMGPLSGYIIKKFDKIIKDKVPAGFEMLVNNFSLAIIGMILAIVGLFVIGPSMTIIVGVMNIGVSFIVKNGLLPLLAVFMEPIKVLFLNNAINHGIIGVIALDQVNEYGKSILYLLEANPGPGLGVILSYFIYSKGTMKQSAPSAAIIQFFGGIHEIYFPYILINPSLLLAAIIGSIVSIITFLTFNSGLIATASPGSIFSIMMLSHKSDILTNLLGVCVGAIVSFFISAFLLKRKYREKDDKNTNRENVQELDLDIKDIKKIVFACDVGMGSSAMGATNFRNRIKDFNLDIEVVNSSVANIPDDADIIITHKGLLDSIKKEINKDKIIFIENFLEDDNLEVLYEKLSKKNEGNEINAVEDLLEVENNTLLNEGNILLGLESESKEEAIIRAGELLFNNGYTKYEYIDSMLERENIISTYIGLGIAIPHGTESGKSEVEKAGIIVLQYPKGIKFGTQTAYLLIAVAAKHDEHLEIISSIAKSLEDIELIEKIKTTTNPKDILKAFNL</sequence>
<dbReference type="PANTHER" id="PTHR30181:SF2">
    <property type="entry name" value="PTS SYSTEM MANNITOL-SPECIFIC EIICBA COMPONENT"/>
    <property type="match status" value="1"/>
</dbReference>
<evidence type="ECO:0000256" key="15">
    <source>
        <dbReference type="ARBA" id="ARBA00022683"/>
    </source>
</evidence>
<keyword evidence="10" id="KW-1003">Cell membrane</keyword>
<dbReference type="InterPro" id="IPR013014">
    <property type="entry name" value="PTS_EIIC_2"/>
</dbReference>
<evidence type="ECO:0000256" key="1">
    <source>
        <dbReference type="ARBA" id="ARBA00001655"/>
    </source>
</evidence>
<evidence type="ECO:0000256" key="24">
    <source>
        <dbReference type="ARBA" id="ARBA00033349"/>
    </source>
</evidence>
<dbReference type="PROSITE" id="PS51104">
    <property type="entry name" value="PTS_EIIC_TYPE_2"/>
    <property type="match status" value="1"/>
</dbReference>
<dbReference type="GO" id="GO:0022872">
    <property type="term" value="F:protein-N(PI)-phosphohistidine-mannitol phosphotransferase system transmembrane transporter activity"/>
    <property type="evidence" value="ECO:0007669"/>
    <property type="project" value="InterPro"/>
</dbReference>
<feature type="domain" description="PTS EIIB type-2" evidence="27">
    <location>
        <begin position="372"/>
        <end position="466"/>
    </location>
</feature>
<evidence type="ECO:0000256" key="20">
    <source>
        <dbReference type="ARBA" id="ARBA00029908"/>
    </source>
</evidence>
<dbReference type="GO" id="GO:0090563">
    <property type="term" value="F:protein-phosphocysteine-sugar phosphotransferase activity"/>
    <property type="evidence" value="ECO:0007669"/>
    <property type="project" value="TreeGrafter"/>
</dbReference>
<evidence type="ECO:0000256" key="9">
    <source>
        <dbReference type="ARBA" id="ARBA00022448"/>
    </source>
</evidence>
<dbReference type="Pfam" id="PF02378">
    <property type="entry name" value="PTS_EIIC"/>
    <property type="match status" value="1"/>
</dbReference>
<dbReference type="OrthoDB" id="9814222at2"/>
<dbReference type="SUPFAM" id="SSF55804">
    <property type="entry name" value="Phoshotransferase/anion transport protein"/>
    <property type="match status" value="1"/>
</dbReference>
<dbReference type="InterPro" id="IPR003501">
    <property type="entry name" value="PTS_EIIB_2/3"/>
</dbReference>
<dbReference type="InterPro" id="IPR050893">
    <property type="entry name" value="Sugar_PTS"/>
</dbReference>
<dbReference type="AlphaFoldDB" id="A0A174G850"/>
<evidence type="ECO:0000256" key="6">
    <source>
        <dbReference type="ARBA" id="ARBA00014783"/>
    </source>
</evidence>
<keyword evidence="13" id="KW-0762">Sugar transport</keyword>
<dbReference type="CDD" id="cd05567">
    <property type="entry name" value="PTS_IIB_mannitol"/>
    <property type="match status" value="1"/>
</dbReference>
<gene>
    <name evidence="29" type="primary">mtlA_2</name>
    <name evidence="29" type="ORF">ERS852470_02773</name>
</gene>
<evidence type="ECO:0000256" key="12">
    <source>
        <dbReference type="ARBA" id="ARBA00022553"/>
    </source>
</evidence>
<evidence type="ECO:0000256" key="14">
    <source>
        <dbReference type="ARBA" id="ARBA00022679"/>
    </source>
</evidence>
<keyword evidence="19 25" id="KW-0472">Membrane</keyword>
<dbReference type="InterPro" id="IPR002178">
    <property type="entry name" value="PTS_EIIA_type-2_dom"/>
</dbReference>
<dbReference type="Proteomes" id="UP000095558">
    <property type="component" value="Unassembled WGS sequence"/>
</dbReference>
<comment type="subunit">
    <text evidence="4">Homodimer.</text>
</comment>
<feature type="transmembrane region" description="Helical" evidence="25">
    <location>
        <begin position="197"/>
        <end position="216"/>
    </location>
</feature>
<keyword evidence="18 25" id="KW-1133">Transmembrane helix</keyword>
<evidence type="ECO:0000256" key="13">
    <source>
        <dbReference type="ARBA" id="ARBA00022597"/>
    </source>
</evidence>
<evidence type="ECO:0000256" key="11">
    <source>
        <dbReference type="ARBA" id="ARBA00022519"/>
    </source>
</evidence>
<dbReference type="Gene3D" id="3.40.50.2300">
    <property type="match status" value="1"/>
</dbReference>
<dbReference type="GO" id="GO:0005886">
    <property type="term" value="C:plasma membrane"/>
    <property type="evidence" value="ECO:0007669"/>
    <property type="project" value="UniProtKB-SubCell"/>
</dbReference>
<evidence type="ECO:0000256" key="17">
    <source>
        <dbReference type="ARBA" id="ARBA00022777"/>
    </source>
</evidence>
<feature type="transmembrane region" description="Helical" evidence="25">
    <location>
        <begin position="222"/>
        <end position="244"/>
    </location>
</feature>
<dbReference type="NCBIfam" id="NF011663">
    <property type="entry name" value="PRK15083.1"/>
    <property type="match status" value="1"/>
</dbReference>
<evidence type="ECO:0000256" key="22">
    <source>
        <dbReference type="ARBA" id="ARBA00030956"/>
    </source>
</evidence>
<keyword evidence="9" id="KW-0813">Transport</keyword>
<evidence type="ECO:0000259" key="28">
    <source>
        <dbReference type="PROSITE" id="PS51104"/>
    </source>
</evidence>
<dbReference type="EC" id="2.7.1.197" evidence="5"/>
<dbReference type="InterPro" id="IPR003352">
    <property type="entry name" value="PTS_EIIC"/>
</dbReference>
<dbReference type="InterPro" id="IPR029503">
    <property type="entry name" value="PTS_EIIB_mannitol"/>
</dbReference>
<accession>A0A174G850</accession>
<evidence type="ECO:0000256" key="5">
    <source>
        <dbReference type="ARBA" id="ARBA00011909"/>
    </source>
</evidence>
<evidence type="ECO:0000256" key="23">
    <source>
        <dbReference type="ARBA" id="ARBA00030962"/>
    </source>
</evidence>
<feature type="transmembrane region" description="Helical" evidence="25">
    <location>
        <begin position="89"/>
        <end position="118"/>
    </location>
</feature>
<evidence type="ECO:0000259" key="27">
    <source>
        <dbReference type="PROSITE" id="PS51099"/>
    </source>
</evidence>
<keyword evidence="11" id="KW-0997">Cell inner membrane</keyword>
<dbReference type="PROSITE" id="PS51094">
    <property type="entry name" value="PTS_EIIA_TYPE_2"/>
    <property type="match status" value="1"/>
</dbReference>
<feature type="transmembrane region" description="Helical" evidence="25">
    <location>
        <begin position="166"/>
        <end position="190"/>
    </location>
</feature>
<name>A0A174G850_9CLOT</name>
<dbReference type="CDD" id="cd00211">
    <property type="entry name" value="PTS_IIA_fru"/>
    <property type="match status" value="1"/>
</dbReference>
<dbReference type="Pfam" id="PF02302">
    <property type="entry name" value="PTS_IIB"/>
    <property type="match status" value="1"/>
</dbReference>
<keyword evidence="15" id="KW-0598">Phosphotransferase system</keyword>
<reference evidence="29 30" key="1">
    <citation type="submission" date="2015-09" db="EMBL/GenBank/DDBJ databases">
        <authorList>
            <consortium name="Pathogen Informatics"/>
        </authorList>
    </citation>
    <scope>NUCLEOTIDE SEQUENCE [LARGE SCALE GENOMIC DNA]</scope>
    <source>
        <strain evidence="29 30">2789STDY5834855</strain>
    </source>
</reference>
<evidence type="ECO:0000256" key="19">
    <source>
        <dbReference type="ARBA" id="ARBA00023136"/>
    </source>
</evidence>